<accession>E0W5C4</accession>
<dbReference type="VEuPathDB" id="FungiDB:PHYSODRAFT_286934"/>
<dbReference type="EMBL" id="JN253912">
    <property type="protein sequence ID" value="AEK80725.1"/>
    <property type="molecule type" value="Genomic_DNA"/>
</dbReference>
<comment type="similarity">
    <text evidence="2 5">Belongs to the RxLR effector family.</text>
</comment>
<dbReference type="KEGG" id="psoj:PHYSODRAFT_286934"/>
<dbReference type="GO" id="GO:0005576">
    <property type="term" value="C:extracellular region"/>
    <property type="evidence" value="ECO:0007669"/>
    <property type="project" value="UniProtKB-SubCell"/>
</dbReference>
<dbReference type="InterPro" id="IPR031825">
    <property type="entry name" value="RXLR"/>
</dbReference>
<comment type="subcellular location">
    <subcellularLocation>
        <location evidence="1 5">Secreted</location>
    </subcellularLocation>
</comment>
<evidence type="ECO:0000256" key="4">
    <source>
        <dbReference type="ARBA" id="ARBA00022729"/>
    </source>
</evidence>
<evidence type="ECO:0000256" key="3">
    <source>
        <dbReference type="ARBA" id="ARBA00022525"/>
    </source>
</evidence>
<organism evidence="6">
    <name type="scientific">Phytophthora sojae</name>
    <name type="common">Soybean stem and root rot agent</name>
    <name type="synonym">Phytophthora megasperma f. sp. glycines</name>
    <dbReference type="NCBI Taxonomy" id="67593"/>
    <lineage>
        <taxon>Eukaryota</taxon>
        <taxon>Sar</taxon>
        <taxon>Stramenopiles</taxon>
        <taxon>Oomycota</taxon>
        <taxon>Peronosporomycetes</taxon>
        <taxon>Peronosporales</taxon>
        <taxon>Peronosporaceae</taxon>
        <taxon>Phytophthora</taxon>
    </lineage>
</organism>
<dbReference type="HOGENOM" id="CLU_1974887_0_0_1"/>
<dbReference type="SMR" id="E0W5C4"/>
<name>E0W5C4_PHYSO</name>
<gene>
    <name evidence="6" type="primary">Avh</name>
</gene>
<dbReference type="AlphaFoldDB" id="E0W5C4"/>
<feature type="chain" id="PRO_5028513230" description="RxLR effector protein" evidence="5">
    <location>
        <begin position="24"/>
        <end position="140"/>
    </location>
</feature>
<dbReference type="OrthoDB" id="128893at2759"/>
<sequence length="140" mass="15542">MRLLHVAAVAALALFACCDAAVADPKSSKLTSADAAALNDGNNGRFLRKRDAELDTNDEDKAMAELESMTERAGAAKTNYKLFYKAKMTPTQVAKAIGLSIGSPKQASDLQRFYLGYYSYYTAKKRRERRKKELEGYIYP</sequence>
<evidence type="ECO:0000256" key="1">
    <source>
        <dbReference type="ARBA" id="ARBA00004613"/>
    </source>
</evidence>
<dbReference type="PROSITE" id="PS51257">
    <property type="entry name" value="PROKAR_LIPOPROTEIN"/>
    <property type="match status" value="1"/>
</dbReference>
<evidence type="ECO:0000256" key="2">
    <source>
        <dbReference type="ARBA" id="ARBA00010400"/>
    </source>
</evidence>
<dbReference type="Pfam" id="PF16810">
    <property type="entry name" value="RXLR"/>
    <property type="match status" value="1"/>
</dbReference>
<evidence type="ECO:0000256" key="5">
    <source>
        <dbReference type="RuleBase" id="RU367124"/>
    </source>
</evidence>
<proteinExistence type="inferred from homology"/>
<feature type="signal peptide" evidence="5">
    <location>
        <begin position="1"/>
        <end position="23"/>
    </location>
</feature>
<protein>
    <recommendedName>
        <fullName evidence="5">RxLR effector protein</fullName>
    </recommendedName>
</protein>
<keyword evidence="4 5" id="KW-0732">Signal</keyword>
<comment type="domain">
    <text evidence="5">The RxLR-dEER motif acts to carry the protein into the host cell cytoplasm through binding to cell surface phosphatidylinositol-3-phosphate.</text>
</comment>
<keyword evidence="3 5" id="KW-0964">Secreted</keyword>
<comment type="function">
    <text evidence="5">Effector that suppresses plant defense responses during pathogen infection.</text>
</comment>
<evidence type="ECO:0000313" key="6">
    <source>
        <dbReference type="EMBL" id="AEK80725.1"/>
    </source>
</evidence>
<reference evidence="6" key="1">
    <citation type="journal article" date="2011" name="Plant Cell">
        <title>Transcriptional programming and functional interactions within the Phytophthora sojae RXLR effector repertoire.</title>
        <authorList>
            <person name="Wang Q."/>
            <person name="Han C."/>
            <person name="Ferreira A.O."/>
            <person name="Yu X."/>
            <person name="Ye W."/>
            <person name="Tripathy S."/>
            <person name="Kale S.D."/>
            <person name="Gu B."/>
            <person name="Sheng Y."/>
            <person name="Sui Y."/>
            <person name="Wang X."/>
            <person name="Zhang Z."/>
            <person name="Cheng B."/>
            <person name="Dong S."/>
            <person name="Shan W."/>
            <person name="Zheng X."/>
            <person name="Dou D."/>
            <person name="Tyler B.M."/>
            <person name="Wang Y."/>
        </authorList>
    </citation>
    <scope>NUCLEOTIDE SEQUENCE</scope>
    <source>
        <strain evidence="6">P7076</strain>
    </source>
</reference>